<evidence type="ECO:0000313" key="3">
    <source>
        <dbReference type="Proteomes" id="UP001211907"/>
    </source>
</evidence>
<feature type="region of interest" description="Disordered" evidence="1">
    <location>
        <begin position="1"/>
        <end position="68"/>
    </location>
</feature>
<comment type="caution">
    <text evidence="2">The sequence shown here is derived from an EMBL/GenBank/DDBJ whole genome shotgun (WGS) entry which is preliminary data.</text>
</comment>
<dbReference type="Proteomes" id="UP001211907">
    <property type="component" value="Unassembled WGS sequence"/>
</dbReference>
<feature type="region of interest" description="Disordered" evidence="1">
    <location>
        <begin position="84"/>
        <end position="114"/>
    </location>
</feature>
<reference evidence="2" key="1">
    <citation type="submission" date="2020-05" db="EMBL/GenBank/DDBJ databases">
        <title>Phylogenomic resolution of chytrid fungi.</title>
        <authorList>
            <person name="Stajich J.E."/>
            <person name="Amses K."/>
            <person name="Simmons R."/>
            <person name="Seto K."/>
            <person name="Myers J."/>
            <person name="Bonds A."/>
            <person name="Quandt C.A."/>
            <person name="Barry K."/>
            <person name="Liu P."/>
            <person name="Grigoriev I."/>
            <person name="Longcore J.E."/>
            <person name="James T.Y."/>
        </authorList>
    </citation>
    <scope>NUCLEOTIDE SEQUENCE</scope>
    <source>
        <strain evidence="2">JEL0513</strain>
    </source>
</reference>
<feature type="region of interest" description="Disordered" evidence="1">
    <location>
        <begin position="220"/>
        <end position="271"/>
    </location>
</feature>
<protein>
    <submittedName>
        <fullName evidence="2">Uncharacterized protein</fullName>
    </submittedName>
</protein>
<feature type="compositionally biased region" description="Polar residues" evidence="1">
    <location>
        <begin position="545"/>
        <end position="563"/>
    </location>
</feature>
<accession>A0AAD5XAX2</accession>
<feature type="region of interest" description="Disordered" evidence="1">
    <location>
        <begin position="545"/>
        <end position="564"/>
    </location>
</feature>
<organism evidence="2 3">
    <name type="scientific">Physocladia obscura</name>
    <dbReference type="NCBI Taxonomy" id="109957"/>
    <lineage>
        <taxon>Eukaryota</taxon>
        <taxon>Fungi</taxon>
        <taxon>Fungi incertae sedis</taxon>
        <taxon>Chytridiomycota</taxon>
        <taxon>Chytridiomycota incertae sedis</taxon>
        <taxon>Chytridiomycetes</taxon>
        <taxon>Chytridiales</taxon>
        <taxon>Chytriomycetaceae</taxon>
        <taxon>Physocladia</taxon>
    </lineage>
</organism>
<sequence length="657" mass="72950">MLEIPHNMSAETESDTDGEFVGSTELADSSDVKLPAEQSKTAALNRGPTFARTPSALPPTAPKSAHEPFFSTLSASVRRIASASSDLATAGMRSDKEKEKKKEKEGAEKRKQESLDYLLNNNSTNASSSFSTSSRSLSHRFRSLSTPILFANVALQNAVPHSNLSPKRLKTSNGLIGFSPRRLQNHASLSSLMTLNNKSLIATAKNLLEQLEFMWAELSNTSETPPASPSRTPSPSTLHQQNNQFCSKSDANSSSSETLIPEEETSNTNNCKVNNVNSIEVEEIDAGFFSEKKQLHLAFFKKPKAANFNASNNSISSNYSEVVQESAATSDKKVTSGGGINFKILEALKKKDNSDKVADHKALLPIIANLEKLVGDESSRRSAVVQNIKNLHDQLFSACERLCVPIDKFINPQNFPPNATIYAKRDILLSRIANVECTLKTREERLLGLKEAVAESRKVLEEDGQTDNRFEITVKDDLSVATVDAWVELLCKLEEEKSLRQTAICKCCAKIYTTATMLNKFPSETDQEKNLTEFLQTPLVISTTTVQKDSSSQDELTTAPQRQSLKEQQQRLQEHYICLLDRHDDQPGFSLSLTKSCIAWLETVLVQLESNLSQRREQCVRYVKEIQMCLDELGGEECENFHLDSDNLERLDEVCLI</sequence>
<gene>
    <name evidence="2" type="ORF">HK100_001622</name>
</gene>
<evidence type="ECO:0000313" key="2">
    <source>
        <dbReference type="EMBL" id="KAJ3114567.1"/>
    </source>
</evidence>
<dbReference type="EMBL" id="JADGJH010001356">
    <property type="protein sequence ID" value="KAJ3114567.1"/>
    <property type="molecule type" value="Genomic_DNA"/>
</dbReference>
<dbReference type="AlphaFoldDB" id="A0AAD5XAX2"/>
<proteinExistence type="predicted"/>
<feature type="compositionally biased region" description="Basic and acidic residues" evidence="1">
    <location>
        <begin position="93"/>
        <end position="114"/>
    </location>
</feature>
<feature type="compositionally biased region" description="Polar residues" evidence="1">
    <location>
        <begin position="238"/>
        <end position="258"/>
    </location>
</feature>
<name>A0AAD5XAX2_9FUNG</name>
<evidence type="ECO:0000256" key="1">
    <source>
        <dbReference type="SAM" id="MobiDB-lite"/>
    </source>
</evidence>
<keyword evidence="3" id="KW-1185">Reference proteome</keyword>
<feature type="compositionally biased region" description="Low complexity" evidence="1">
    <location>
        <begin position="221"/>
        <end position="237"/>
    </location>
</feature>